<sequence>MPQPNPARGAHVAALGFPLLVLLGGAVGFLAPASVAPLSGATSWLLGLVMFGMGLSLRPGDFRPVLARPLPVLLGVVAQYVIMPAAAVAVVRLLRLPPEIAVGVILVGCAPGGTSSNVVCLLARADVALSVTMTSVSTLLAPLFTPALTLWLAGRYMPLNAGEMAASIVQMVLVPVVGGLLVRRWCGGLVGRLLPALPWFSVAAIALIVAIVVSGSRDRLAEAGALVMTAVVLHNALGYALGYAVARATRQPVPVRRTVSIEVGMQNSGLAAGLAARYFDPASALPGALFSVWHNISGAMIAALCGAADRRK</sequence>
<dbReference type="OrthoDB" id="9806785at2"/>
<protein>
    <submittedName>
        <fullName evidence="6">Bile acid:sodium symporter</fullName>
    </submittedName>
</protein>
<organism evidence="6 7">
    <name type="scientific">Corynebacterium mastitidis</name>
    <dbReference type="NCBI Taxonomy" id="161890"/>
    <lineage>
        <taxon>Bacteria</taxon>
        <taxon>Bacillati</taxon>
        <taxon>Actinomycetota</taxon>
        <taxon>Actinomycetes</taxon>
        <taxon>Mycobacteriales</taxon>
        <taxon>Corynebacteriaceae</taxon>
        <taxon>Corynebacterium</taxon>
    </lineage>
</organism>
<comment type="caution">
    <text evidence="6">The sequence shown here is derived from an EMBL/GenBank/DDBJ whole genome shotgun (WGS) entry which is preliminary data.</text>
</comment>
<feature type="transmembrane region" description="Helical" evidence="5">
    <location>
        <begin position="194"/>
        <end position="213"/>
    </location>
</feature>
<feature type="transmembrane region" description="Helical" evidence="5">
    <location>
        <begin position="100"/>
        <end position="122"/>
    </location>
</feature>
<dbReference type="Gene3D" id="1.20.1530.20">
    <property type="match status" value="1"/>
</dbReference>
<gene>
    <name evidence="6" type="ORF">CXB45_05380</name>
</gene>
<accession>A0A2N0X7U6</accession>
<dbReference type="STRING" id="1121365.GCA_000375365_01400"/>
<reference evidence="6 7" key="1">
    <citation type="submission" date="2017-12" db="EMBL/GenBank/DDBJ databases">
        <title>Corynebacterium mastitidis 16-1433 Genome.</title>
        <authorList>
            <person name="Gulvik C.A."/>
        </authorList>
    </citation>
    <scope>NUCLEOTIDE SEQUENCE [LARGE SCALE GENOMIC DNA]</scope>
    <source>
        <strain evidence="6 7">16-1433</strain>
    </source>
</reference>
<keyword evidence="3 5" id="KW-1133">Transmembrane helix</keyword>
<proteinExistence type="predicted"/>
<keyword evidence="4 5" id="KW-0472">Membrane</keyword>
<evidence type="ECO:0000313" key="6">
    <source>
        <dbReference type="EMBL" id="PKF68786.1"/>
    </source>
</evidence>
<dbReference type="InterPro" id="IPR004710">
    <property type="entry name" value="Bilac:Na_transpt"/>
</dbReference>
<evidence type="ECO:0000313" key="7">
    <source>
        <dbReference type="Proteomes" id="UP000233249"/>
    </source>
</evidence>
<dbReference type="Pfam" id="PF01758">
    <property type="entry name" value="SBF"/>
    <property type="match status" value="1"/>
</dbReference>
<dbReference type="PANTHER" id="PTHR10361:SF28">
    <property type="entry name" value="P3 PROTEIN-RELATED"/>
    <property type="match status" value="1"/>
</dbReference>
<name>A0A2N0X7U6_9CORY</name>
<keyword evidence="2 5" id="KW-0812">Transmembrane</keyword>
<dbReference type="GO" id="GO:0016020">
    <property type="term" value="C:membrane"/>
    <property type="evidence" value="ECO:0007669"/>
    <property type="project" value="UniProtKB-SubCell"/>
</dbReference>
<evidence type="ECO:0000256" key="2">
    <source>
        <dbReference type="ARBA" id="ARBA00022692"/>
    </source>
</evidence>
<dbReference type="PANTHER" id="PTHR10361">
    <property type="entry name" value="SODIUM-BILE ACID COTRANSPORTER"/>
    <property type="match status" value="1"/>
</dbReference>
<dbReference type="EMBL" id="PJAF01000012">
    <property type="protein sequence ID" value="PKF68786.1"/>
    <property type="molecule type" value="Genomic_DNA"/>
</dbReference>
<evidence type="ECO:0000256" key="5">
    <source>
        <dbReference type="SAM" id="Phobius"/>
    </source>
</evidence>
<feature type="transmembrane region" description="Helical" evidence="5">
    <location>
        <begin position="225"/>
        <end position="246"/>
    </location>
</feature>
<evidence type="ECO:0000256" key="1">
    <source>
        <dbReference type="ARBA" id="ARBA00004141"/>
    </source>
</evidence>
<feature type="transmembrane region" description="Helical" evidence="5">
    <location>
        <begin position="129"/>
        <end position="152"/>
    </location>
</feature>
<evidence type="ECO:0000256" key="3">
    <source>
        <dbReference type="ARBA" id="ARBA00022989"/>
    </source>
</evidence>
<dbReference type="InterPro" id="IPR038770">
    <property type="entry name" value="Na+/solute_symporter_sf"/>
</dbReference>
<dbReference type="AlphaFoldDB" id="A0A2N0X7U6"/>
<feature type="transmembrane region" description="Helical" evidence="5">
    <location>
        <begin position="164"/>
        <end position="182"/>
    </location>
</feature>
<feature type="transmembrane region" description="Helical" evidence="5">
    <location>
        <begin position="12"/>
        <end position="35"/>
    </location>
</feature>
<comment type="subcellular location">
    <subcellularLocation>
        <location evidence="1">Membrane</location>
        <topology evidence="1">Multi-pass membrane protein</topology>
    </subcellularLocation>
</comment>
<feature type="transmembrane region" description="Helical" evidence="5">
    <location>
        <begin position="70"/>
        <end position="94"/>
    </location>
</feature>
<dbReference type="RefSeq" id="WP_101173533.1">
    <property type="nucleotide sequence ID" value="NZ_JAKRKB010000002.1"/>
</dbReference>
<feature type="transmembrane region" description="Helical" evidence="5">
    <location>
        <begin position="41"/>
        <end position="58"/>
    </location>
</feature>
<dbReference type="InterPro" id="IPR002657">
    <property type="entry name" value="BilAc:Na_symport/Acr3"/>
</dbReference>
<evidence type="ECO:0000256" key="4">
    <source>
        <dbReference type="ARBA" id="ARBA00023136"/>
    </source>
</evidence>
<dbReference type="Proteomes" id="UP000233249">
    <property type="component" value="Unassembled WGS sequence"/>
</dbReference>